<dbReference type="EMBL" id="BAAACO010000003">
    <property type="protein sequence ID" value="GAA0860254.1"/>
    <property type="molecule type" value="Genomic_DNA"/>
</dbReference>
<feature type="domain" description="TM2" evidence="6">
    <location>
        <begin position="87"/>
        <end position="127"/>
    </location>
</feature>
<sequence>MYCKHCGNEIKEGNFCSKCGKRIDENTANEETVNANGNNISGGLTFKERYWLEVYRDNFMSARERIKRKGIKVDENYKLNTIAKNPSKIVAGVLAIIFGNLGIHRFYLGYYLYGGLYLVLTLVFAVLGFDKLIFALCCLGWIDAYRIFTNKLKNVNEEELK</sequence>
<keyword evidence="8" id="KW-1185">Reference proteome</keyword>
<evidence type="ECO:0000256" key="5">
    <source>
        <dbReference type="SAM" id="Phobius"/>
    </source>
</evidence>
<evidence type="ECO:0000256" key="4">
    <source>
        <dbReference type="ARBA" id="ARBA00023136"/>
    </source>
</evidence>
<dbReference type="Pfam" id="PF05154">
    <property type="entry name" value="TM2"/>
    <property type="match status" value="1"/>
</dbReference>
<dbReference type="RefSeq" id="WP_346026122.1">
    <property type="nucleotide sequence ID" value="NZ_BAAACO010000003.1"/>
</dbReference>
<keyword evidence="3 5" id="KW-1133">Transmembrane helix</keyword>
<accession>A0ABP3X3F0</accession>
<keyword evidence="4 5" id="KW-0472">Membrane</keyword>
<reference evidence="8" key="1">
    <citation type="journal article" date="2019" name="Int. J. Syst. Evol. Microbiol.">
        <title>The Global Catalogue of Microorganisms (GCM) 10K type strain sequencing project: providing services to taxonomists for standard genome sequencing and annotation.</title>
        <authorList>
            <consortium name="The Broad Institute Genomics Platform"/>
            <consortium name="The Broad Institute Genome Sequencing Center for Infectious Disease"/>
            <person name="Wu L."/>
            <person name="Ma J."/>
        </authorList>
    </citation>
    <scope>NUCLEOTIDE SEQUENCE [LARGE SCALE GENOMIC DNA]</scope>
    <source>
        <strain evidence="8">JCM 6485</strain>
    </source>
</reference>
<protein>
    <recommendedName>
        <fullName evidence="6">TM2 domain-containing protein</fullName>
    </recommendedName>
</protein>
<keyword evidence="2 5" id="KW-0812">Transmembrane</keyword>
<dbReference type="InterPro" id="IPR007829">
    <property type="entry name" value="TM2"/>
</dbReference>
<evidence type="ECO:0000256" key="1">
    <source>
        <dbReference type="ARBA" id="ARBA00004141"/>
    </source>
</evidence>
<evidence type="ECO:0000313" key="8">
    <source>
        <dbReference type="Proteomes" id="UP001501764"/>
    </source>
</evidence>
<gene>
    <name evidence="7" type="ORF">GCM10008916_25770</name>
</gene>
<name>A0ABP3X3F0_9CLOT</name>
<organism evidence="7 8">
    <name type="scientific">Clostridium nitritogenes</name>
    <dbReference type="NCBI Taxonomy" id="83340"/>
    <lineage>
        <taxon>Bacteria</taxon>
        <taxon>Bacillati</taxon>
        <taxon>Bacillota</taxon>
        <taxon>Clostridia</taxon>
        <taxon>Eubacteriales</taxon>
        <taxon>Clostridiaceae</taxon>
        <taxon>Clostridium</taxon>
    </lineage>
</organism>
<dbReference type="Proteomes" id="UP001501764">
    <property type="component" value="Unassembled WGS sequence"/>
</dbReference>
<evidence type="ECO:0000313" key="7">
    <source>
        <dbReference type="EMBL" id="GAA0860254.1"/>
    </source>
</evidence>
<comment type="subcellular location">
    <subcellularLocation>
        <location evidence="1">Membrane</location>
        <topology evidence="1">Multi-pass membrane protein</topology>
    </subcellularLocation>
</comment>
<proteinExistence type="predicted"/>
<evidence type="ECO:0000259" key="6">
    <source>
        <dbReference type="Pfam" id="PF05154"/>
    </source>
</evidence>
<comment type="caution">
    <text evidence="7">The sequence shown here is derived from an EMBL/GenBank/DDBJ whole genome shotgun (WGS) entry which is preliminary data.</text>
</comment>
<evidence type="ECO:0000256" key="2">
    <source>
        <dbReference type="ARBA" id="ARBA00022692"/>
    </source>
</evidence>
<feature type="transmembrane region" description="Helical" evidence="5">
    <location>
        <begin position="89"/>
        <end position="110"/>
    </location>
</feature>
<feature type="transmembrane region" description="Helical" evidence="5">
    <location>
        <begin position="116"/>
        <end position="142"/>
    </location>
</feature>
<evidence type="ECO:0000256" key="3">
    <source>
        <dbReference type="ARBA" id="ARBA00022989"/>
    </source>
</evidence>